<evidence type="ECO:0000313" key="2">
    <source>
        <dbReference type="EMBL" id="GLD51454.1"/>
    </source>
</evidence>
<feature type="region of interest" description="Disordered" evidence="1">
    <location>
        <begin position="29"/>
        <end position="106"/>
    </location>
</feature>
<reference evidence="2" key="1">
    <citation type="submission" date="2022-08" db="EMBL/GenBank/DDBJ databases">
        <title>Genome sequencing of akame (Lates japonicus).</title>
        <authorList>
            <person name="Hashiguchi Y."/>
            <person name="Takahashi H."/>
        </authorList>
    </citation>
    <scope>NUCLEOTIDE SEQUENCE</scope>
    <source>
        <strain evidence="2">Kochi</strain>
    </source>
</reference>
<comment type="caution">
    <text evidence="2">The sequence shown here is derived from an EMBL/GenBank/DDBJ whole genome shotgun (WGS) entry which is preliminary data.</text>
</comment>
<feature type="compositionally biased region" description="Polar residues" evidence="1">
    <location>
        <begin position="29"/>
        <end position="65"/>
    </location>
</feature>
<proteinExistence type="predicted"/>
<sequence length="106" mass="11641">MLNQSNSSLCPKELWLIRSCSVCALQDNSNGRKQKLAQSISRIQQMKKGSSGSPPRCSPTLNQVNPDRRRLRRGETVEVSSPSGSLAVGPRPRERPLGRCHTLDSG</sequence>
<evidence type="ECO:0000256" key="1">
    <source>
        <dbReference type="SAM" id="MobiDB-lite"/>
    </source>
</evidence>
<keyword evidence="3" id="KW-1185">Reference proteome</keyword>
<accession>A0AAD3MDF0</accession>
<organism evidence="2 3">
    <name type="scientific">Lates japonicus</name>
    <name type="common">Japanese lates</name>
    <dbReference type="NCBI Taxonomy" id="270547"/>
    <lineage>
        <taxon>Eukaryota</taxon>
        <taxon>Metazoa</taxon>
        <taxon>Chordata</taxon>
        <taxon>Craniata</taxon>
        <taxon>Vertebrata</taxon>
        <taxon>Euteleostomi</taxon>
        <taxon>Actinopterygii</taxon>
        <taxon>Neopterygii</taxon>
        <taxon>Teleostei</taxon>
        <taxon>Neoteleostei</taxon>
        <taxon>Acanthomorphata</taxon>
        <taxon>Carangaria</taxon>
        <taxon>Carangaria incertae sedis</taxon>
        <taxon>Centropomidae</taxon>
        <taxon>Lates</taxon>
    </lineage>
</organism>
<gene>
    <name evidence="2" type="ORF">AKAME5_002810900</name>
</gene>
<feature type="non-terminal residue" evidence="2">
    <location>
        <position position="1"/>
    </location>
</feature>
<evidence type="ECO:0000313" key="3">
    <source>
        <dbReference type="Proteomes" id="UP001279410"/>
    </source>
</evidence>
<protein>
    <submittedName>
        <fullName evidence="2">Ankyrin repeat domain-containing protein 27 isoform X1</fullName>
    </submittedName>
</protein>
<name>A0AAD3MDF0_LATJO</name>
<dbReference type="EMBL" id="BRZM01003673">
    <property type="protein sequence ID" value="GLD51454.1"/>
    <property type="molecule type" value="Genomic_DNA"/>
</dbReference>
<dbReference type="AlphaFoldDB" id="A0AAD3MDF0"/>
<dbReference type="Proteomes" id="UP001279410">
    <property type="component" value="Unassembled WGS sequence"/>
</dbReference>